<evidence type="ECO:0000256" key="2">
    <source>
        <dbReference type="ARBA" id="ARBA00010178"/>
    </source>
</evidence>
<dbReference type="PANTHER" id="PTHR21256">
    <property type="entry name" value="HISTIDINOL DEHYDROGENASE HDH"/>
    <property type="match status" value="1"/>
</dbReference>
<dbReference type="GO" id="GO:0005829">
    <property type="term" value="C:cytosol"/>
    <property type="evidence" value="ECO:0007669"/>
    <property type="project" value="TreeGrafter"/>
</dbReference>
<evidence type="ECO:0000256" key="4">
    <source>
        <dbReference type="ARBA" id="ARBA00022833"/>
    </source>
</evidence>
<dbReference type="PIRSF" id="PIRSF000099">
    <property type="entry name" value="Histidinol_dh"/>
    <property type="match status" value="1"/>
</dbReference>
<keyword evidence="4" id="KW-0862">Zinc</keyword>
<dbReference type="EMBL" id="UINC01002095">
    <property type="protein sequence ID" value="SUZ92848.1"/>
    <property type="molecule type" value="Genomic_DNA"/>
</dbReference>
<dbReference type="GO" id="GO:0051287">
    <property type="term" value="F:NAD binding"/>
    <property type="evidence" value="ECO:0007669"/>
    <property type="project" value="InterPro"/>
</dbReference>
<dbReference type="Pfam" id="PF00815">
    <property type="entry name" value="Histidinol_dh"/>
    <property type="match status" value="1"/>
</dbReference>
<dbReference type="InterPro" id="IPR001692">
    <property type="entry name" value="Histidinol_DH_CS"/>
</dbReference>
<dbReference type="Gene3D" id="1.20.5.1300">
    <property type="match status" value="1"/>
</dbReference>
<keyword evidence="5" id="KW-0560">Oxidoreductase</keyword>
<keyword evidence="3" id="KW-0479">Metal-binding</keyword>
<dbReference type="FunFam" id="3.40.50.1980:FF:000001">
    <property type="entry name" value="Histidinol dehydrogenase"/>
    <property type="match status" value="1"/>
</dbReference>
<evidence type="ECO:0000256" key="1">
    <source>
        <dbReference type="ARBA" id="ARBA00001947"/>
    </source>
</evidence>
<dbReference type="AlphaFoldDB" id="A0A381RPG0"/>
<dbReference type="GO" id="GO:0046872">
    <property type="term" value="F:metal ion binding"/>
    <property type="evidence" value="ECO:0007669"/>
    <property type="project" value="UniProtKB-KW"/>
</dbReference>
<dbReference type="PRINTS" id="PR00083">
    <property type="entry name" value="HOLDHDRGNASE"/>
</dbReference>
<evidence type="ECO:0000313" key="6">
    <source>
        <dbReference type="EMBL" id="SUZ92848.1"/>
    </source>
</evidence>
<proteinExistence type="inferred from homology"/>
<evidence type="ECO:0000256" key="3">
    <source>
        <dbReference type="ARBA" id="ARBA00022723"/>
    </source>
</evidence>
<dbReference type="GO" id="GO:0000105">
    <property type="term" value="P:L-histidine biosynthetic process"/>
    <property type="evidence" value="ECO:0007669"/>
    <property type="project" value="InterPro"/>
</dbReference>
<dbReference type="InterPro" id="IPR012131">
    <property type="entry name" value="Hstdl_DH"/>
</dbReference>
<accession>A0A381RPG0</accession>
<dbReference type="PROSITE" id="PS00611">
    <property type="entry name" value="HISOL_DEHYDROGENASE"/>
    <property type="match status" value="1"/>
</dbReference>
<organism evidence="6">
    <name type="scientific">marine metagenome</name>
    <dbReference type="NCBI Taxonomy" id="408172"/>
    <lineage>
        <taxon>unclassified sequences</taxon>
        <taxon>metagenomes</taxon>
        <taxon>ecological metagenomes</taxon>
    </lineage>
</organism>
<dbReference type="PANTHER" id="PTHR21256:SF2">
    <property type="entry name" value="HISTIDINE BIOSYNTHESIS TRIFUNCTIONAL PROTEIN"/>
    <property type="match status" value="1"/>
</dbReference>
<dbReference type="NCBIfam" id="TIGR00069">
    <property type="entry name" value="hisD"/>
    <property type="match status" value="1"/>
</dbReference>
<dbReference type="InterPro" id="IPR022695">
    <property type="entry name" value="Histidinol_DH_monofunct"/>
</dbReference>
<comment type="cofactor">
    <cofactor evidence="1">
        <name>Zn(2+)</name>
        <dbReference type="ChEBI" id="CHEBI:29105"/>
    </cofactor>
</comment>
<reference evidence="6" key="1">
    <citation type="submission" date="2018-05" db="EMBL/GenBank/DDBJ databases">
        <authorList>
            <person name="Lanie J.A."/>
            <person name="Ng W.-L."/>
            <person name="Kazmierczak K.M."/>
            <person name="Andrzejewski T.M."/>
            <person name="Davidsen T.M."/>
            <person name="Wayne K.J."/>
            <person name="Tettelin H."/>
            <person name="Glass J.I."/>
            <person name="Rusch D."/>
            <person name="Podicherti R."/>
            <person name="Tsui H.-C.T."/>
            <person name="Winkler M.E."/>
        </authorList>
    </citation>
    <scope>NUCLEOTIDE SEQUENCE</scope>
</reference>
<dbReference type="GO" id="GO:0004399">
    <property type="term" value="F:histidinol dehydrogenase activity"/>
    <property type="evidence" value="ECO:0007669"/>
    <property type="project" value="InterPro"/>
</dbReference>
<comment type="similarity">
    <text evidence="2">Belongs to the histidinol dehydrogenase family.</text>
</comment>
<dbReference type="CDD" id="cd06572">
    <property type="entry name" value="Histidinol_dh"/>
    <property type="match status" value="1"/>
</dbReference>
<gene>
    <name evidence="6" type="ORF">METZ01_LOCUS45702</name>
</gene>
<name>A0A381RPG0_9ZZZZ</name>
<dbReference type="SUPFAM" id="SSF53720">
    <property type="entry name" value="ALDH-like"/>
    <property type="match status" value="1"/>
</dbReference>
<dbReference type="Gene3D" id="3.40.50.1980">
    <property type="entry name" value="Nitrogenase molybdenum iron protein domain"/>
    <property type="match status" value="2"/>
</dbReference>
<protein>
    <recommendedName>
        <fullName evidence="7">Histidinol dehydrogenase</fullName>
    </recommendedName>
</protein>
<sequence>MDLNEEITDKVSEILKNVKEGGNESLFKYMEELDGIKNPSKNLFISQTDIKEAKAKCSEESLQALGLAKKRIEEFHLQQMPKDSLFSDDQKINIKTRWIPLESVGVYIPGGKASYPSSVLMTIIPAQVAGVKNIKATIPCPNNKIDPLVLAALDLCNIEEIYKIGGSHAIAALTWGTETISKVDIIIGPGNKWVAEAKKQVIGNVKIDMIAGPSEILIISDNYSNPEWVAADLIAQAEHDETAQAILITDDISFAKKVDECIRIQISQLSRSMIISESLKNNGYAIVVHNLSKSADIANTIAPEHLSILCKDYEIIEKEIINAGVIFTGVWTPEAMGDYIIGSSHVLPTNGMAKNYSGLSVFNFLRRQSTIMGERETIKTLGPPAVILAECEGLDAHANSIKLRLKD</sequence>
<dbReference type="InterPro" id="IPR016161">
    <property type="entry name" value="Ald_DH/histidinol_DH"/>
</dbReference>
<evidence type="ECO:0008006" key="7">
    <source>
        <dbReference type="Google" id="ProtNLM"/>
    </source>
</evidence>
<dbReference type="FunFam" id="3.40.50.1980:FF:000026">
    <property type="entry name" value="Histidinol dehydrogenase"/>
    <property type="match status" value="1"/>
</dbReference>
<evidence type="ECO:0000256" key="5">
    <source>
        <dbReference type="ARBA" id="ARBA00023002"/>
    </source>
</evidence>